<evidence type="ECO:0008006" key="3">
    <source>
        <dbReference type="Google" id="ProtNLM"/>
    </source>
</evidence>
<evidence type="ECO:0000313" key="1">
    <source>
        <dbReference type="EMBL" id="RKQ61375.1"/>
    </source>
</evidence>
<accession>A0A495BJZ1</accession>
<protein>
    <recommendedName>
        <fullName evidence="3">Gp37 protein</fullName>
    </recommendedName>
</protein>
<reference evidence="1 2" key="1">
    <citation type="submission" date="2018-10" db="EMBL/GenBank/DDBJ databases">
        <title>Genomic Encyclopedia of Type Strains, Phase IV (KMG-IV): sequencing the most valuable type-strain genomes for metagenomic binning, comparative biology and taxonomic classification.</title>
        <authorList>
            <person name="Goeker M."/>
        </authorList>
    </citation>
    <scope>NUCLEOTIDE SEQUENCE [LARGE SCALE GENOMIC DNA]</scope>
    <source>
        <strain evidence="1 2">DSM 3303</strain>
    </source>
</reference>
<dbReference type="EMBL" id="RBID01000011">
    <property type="protein sequence ID" value="RKQ61375.1"/>
    <property type="molecule type" value="Genomic_DNA"/>
</dbReference>
<sequence>MIEALHDAIEQRLAAALPDVDVQFYPELGERVSLPLLVLELAEFEPGTDPGTGELALVAIMQARVVCDPTAAKAELAVRQLATRVAAQVHAATTFDQPVTPAKLRQIGPDGFHHAELDGYLVWLVEWVHELEVGEPSDIALPSFVPREVQWSVDGDTESVVTP</sequence>
<evidence type="ECO:0000313" key="2">
    <source>
        <dbReference type="Proteomes" id="UP000279384"/>
    </source>
</evidence>
<gene>
    <name evidence="1" type="ORF">C8E02_1147</name>
</gene>
<organism evidence="1 2">
    <name type="scientific">Vogesella indigofera</name>
    <name type="common">Pseudomonas indigofera</name>
    <dbReference type="NCBI Taxonomy" id="45465"/>
    <lineage>
        <taxon>Bacteria</taxon>
        <taxon>Pseudomonadati</taxon>
        <taxon>Pseudomonadota</taxon>
        <taxon>Betaproteobacteria</taxon>
        <taxon>Neisseriales</taxon>
        <taxon>Chromobacteriaceae</taxon>
        <taxon>Vogesella</taxon>
    </lineage>
</organism>
<dbReference type="RefSeq" id="WP_147424451.1">
    <property type="nucleotide sequence ID" value="NZ_RBID01000011.1"/>
</dbReference>
<comment type="caution">
    <text evidence="1">The sequence shown here is derived from an EMBL/GenBank/DDBJ whole genome shotgun (WGS) entry which is preliminary data.</text>
</comment>
<dbReference type="Proteomes" id="UP000279384">
    <property type="component" value="Unassembled WGS sequence"/>
</dbReference>
<name>A0A495BJZ1_VOGIN</name>
<proteinExistence type="predicted"/>
<dbReference type="AlphaFoldDB" id="A0A495BJZ1"/>